<feature type="transmembrane region" description="Helical" evidence="5">
    <location>
        <begin position="509"/>
        <end position="536"/>
    </location>
</feature>
<feature type="signal peptide" evidence="6">
    <location>
        <begin position="1"/>
        <end position="33"/>
    </location>
</feature>
<keyword evidence="5" id="KW-1133">Transmembrane helix</keyword>
<reference evidence="8" key="1">
    <citation type="submission" date="2018-01" db="EMBL/GenBank/DDBJ databases">
        <authorList>
            <person name="Alioto T."/>
            <person name="Alioto T."/>
        </authorList>
    </citation>
    <scope>NUCLEOTIDE SEQUENCE [LARGE SCALE GENOMIC DNA]</scope>
</reference>
<gene>
    <name evidence="7" type="ORF">DGUA_6G011818</name>
</gene>
<evidence type="ECO:0000256" key="3">
    <source>
        <dbReference type="ARBA" id="ARBA00022679"/>
    </source>
</evidence>
<evidence type="ECO:0000256" key="2">
    <source>
        <dbReference type="ARBA" id="ARBA00022676"/>
    </source>
</evidence>
<dbReference type="GO" id="GO:0008194">
    <property type="term" value="F:UDP-glycosyltransferase activity"/>
    <property type="evidence" value="ECO:0007669"/>
    <property type="project" value="InterPro"/>
</dbReference>
<dbReference type="CDD" id="cd03784">
    <property type="entry name" value="GT1_Gtf-like"/>
    <property type="match status" value="1"/>
</dbReference>
<protein>
    <submittedName>
        <fullName evidence="7">Blast:UDP-glucuronosyltransferase 1-3</fullName>
    </submittedName>
</protein>
<dbReference type="AlphaFoldDB" id="A0A3B0K212"/>
<evidence type="ECO:0000313" key="7">
    <source>
        <dbReference type="EMBL" id="SPP79041.1"/>
    </source>
</evidence>
<dbReference type="Pfam" id="PF00201">
    <property type="entry name" value="UDPGT"/>
    <property type="match status" value="1"/>
</dbReference>
<keyword evidence="5" id="KW-0812">Transmembrane</keyword>
<evidence type="ECO:0000256" key="6">
    <source>
        <dbReference type="SAM" id="SignalP"/>
    </source>
</evidence>
<evidence type="ECO:0000256" key="5">
    <source>
        <dbReference type="SAM" id="Phobius"/>
    </source>
</evidence>
<dbReference type="EMBL" id="OUUW01000004">
    <property type="protein sequence ID" value="SPP79041.1"/>
    <property type="molecule type" value="Genomic_DNA"/>
</dbReference>
<dbReference type="FunFam" id="3.40.50.2000:FF:000050">
    <property type="entry name" value="UDP-glucuronosyltransferase"/>
    <property type="match status" value="1"/>
</dbReference>
<keyword evidence="2 4" id="KW-0328">Glycosyltransferase</keyword>
<dbReference type="PANTHER" id="PTHR48043">
    <property type="entry name" value="EG:EG0003.4 PROTEIN-RELATED"/>
    <property type="match status" value="1"/>
</dbReference>
<dbReference type="SUPFAM" id="SSF53756">
    <property type="entry name" value="UDP-Glycosyltransferase/glycogen phosphorylase"/>
    <property type="match status" value="1"/>
</dbReference>
<dbReference type="Gene3D" id="3.40.50.2000">
    <property type="entry name" value="Glycogen Phosphorylase B"/>
    <property type="match status" value="2"/>
</dbReference>
<keyword evidence="6" id="KW-0732">Signal</keyword>
<keyword evidence="5" id="KW-0472">Membrane</keyword>
<comment type="similarity">
    <text evidence="1 4">Belongs to the UDP-glycosyltransferase family.</text>
</comment>
<dbReference type="InterPro" id="IPR050271">
    <property type="entry name" value="UDP-glycosyltransferase"/>
</dbReference>
<dbReference type="STRING" id="7266.A0A3B0K212"/>
<organism evidence="7 8">
    <name type="scientific">Drosophila guanche</name>
    <name type="common">Fruit fly</name>
    <dbReference type="NCBI Taxonomy" id="7266"/>
    <lineage>
        <taxon>Eukaryota</taxon>
        <taxon>Metazoa</taxon>
        <taxon>Ecdysozoa</taxon>
        <taxon>Arthropoda</taxon>
        <taxon>Hexapoda</taxon>
        <taxon>Insecta</taxon>
        <taxon>Pterygota</taxon>
        <taxon>Neoptera</taxon>
        <taxon>Endopterygota</taxon>
        <taxon>Diptera</taxon>
        <taxon>Brachycera</taxon>
        <taxon>Muscomorpha</taxon>
        <taxon>Ephydroidea</taxon>
        <taxon>Drosophilidae</taxon>
        <taxon>Drosophila</taxon>
        <taxon>Sophophora</taxon>
    </lineage>
</organism>
<evidence type="ECO:0000256" key="1">
    <source>
        <dbReference type="ARBA" id="ARBA00009995"/>
    </source>
</evidence>
<dbReference type="PANTHER" id="PTHR48043:SF114">
    <property type="entry name" value="IP04436P-RELATED"/>
    <property type="match status" value="1"/>
</dbReference>
<dbReference type="OMA" id="PMANYTD"/>
<dbReference type="OrthoDB" id="5835829at2759"/>
<sequence>MDIKRNSPKWRRTTMAFLVVVVVVLLLPASSEAAEILGLFAHPGKSHFEFFRPIFRELAGRGHNISMYSYFPLEQPLANYTDYVFKGSPLLTDVIDLMKFKTTERTLLGLPYKIPTYFMLHSWGMRFCQSALNSPLIADLLSSPLRYDLIILEHFANDCMTAVAHLLNAPVVALSTCAIMPWHYQRMGTPHINAIMPMNFLTYSDEMGLIDRLNNFIHFHTVNTLYEWITQPATDALISQRFGFGLPSVNEIVKNTSLMLINQHYALTGISPYAPNVVEVGGLQIGPQKPLPEVGWINPFKDVSPVMPLFQHLEKLMEDSLSGVIYISWGSMVDPTTLPIEKRRALFKSIAHMKDYTFLIRWKSDKPLAQDKPSNLFTFDWLPQRDLLCHPRVKAFISHAGLLGTTEAVHCGVPMLVTPFFGDQFLNAGALAQRGFGVIVHFGDFDEQHITSGLQKILEKEFADKVRRSAKAFRERPQSPLELATWWIEHVIDTRGAPMLENRARHINWFVYNSIDVYLCCLAIIGLPLFAIWQLVRLLRLTLGLMNATKNQKTKVQ</sequence>
<keyword evidence="8" id="KW-1185">Reference proteome</keyword>
<evidence type="ECO:0000313" key="8">
    <source>
        <dbReference type="Proteomes" id="UP000268350"/>
    </source>
</evidence>
<name>A0A3B0K212_DROGU</name>
<dbReference type="InterPro" id="IPR002213">
    <property type="entry name" value="UDP_glucos_trans"/>
</dbReference>
<evidence type="ECO:0000256" key="4">
    <source>
        <dbReference type="RuleBase" id="RU003718"/>
    </source>
</evidence>
<accession>A0A3B0K212</accession>
<feature type="chain" id="PRO_5017306099" evidence="6">
    <location>
        <begin position="34"/>
        <end position="557"/>
    </location>
</feature>
<dbReference type="InterPro" id="IPR035595">
    <property type="entry name" value="UDP_glycos_trans_CS"/>
</dbReference>
<dbReference type="PROSITE" id="PS00375">
    <property type="entry name" value="UDPGT"/>
    <property type="match status" value="1"/>
</dbReference>
<dbReference type="Proteomes" id="UP000268350">
    <property type="component" value="Unassembled WGS sequence"/>
</dbReference>
<proteinExistence type="inferred from homology"/>
<keyword evidence="3 4" id="KW-0808">Transferase</keyword>
<dbReference type="FunFam" id="3.40.50.2000:FF:000144">
    <property type="entry name" value="UDP-glucuronosyltransferase"/>
    <property type="match status" value="1"/>
</dbReference>